<proteinExistence type="predicted"/>
<dbReference type="Proteomes" id="UP000789702">
    <property type="component" value="Unassembled WGS sequence"/>
</dbReference>
<reference evidence="1" key="1">
    <citation type="submission" date="2021-06" db="EMBL/GenBank/DDBJ databases">
        <authorList>
            <person name="Kallberg Y."/>
            <person name="Tangrot J."/>
            <person name="Rosling A."/>
        </authorList>
    </citation>
    <scope>NUCLEOTIDE SEQUENCE</scope>
    <source>
        <strain evidence="1">IL203A</strain>
    </source>
</reference>
<feature type="non-terminal residue" evidence="1">
    <location>
        <position position="53"/>
    </location>
</feature>
<organism evidence="1 2">
    <name type="scientific">Dentiscutata heterogama</name>
    <dbReference type="NCBI Taxonomy" id="1316150"/>
    <lineage>
        <taxon>Eukaryota</taxon>
        <taxon>Fungi</taxon>
        <taxon>Fungi incertae sedis</taxon>
        <taxon>Mucoromycota</taxon>
        <taxon>Glomeromycotina</taxon>
        <taxon>Glomeromycetes</taxon>
        <taxon>Diversisporales</taxon>
        <taxon>Gigasporaceae</taxon>
        <taxon>Dentiscutata</taxon>
    </lineage>
</organism>
<comment type="caution">
    <text evidence="1">The sequence shown here is derived from an EMBL/GenBank/DDBJ whole genome shotgun (WGS) entry which is preliminary data.</text>
</comment>
<evidence type="ECO:0000313" key="1">
    <source>
        <dbReference type="EMBL" id="CAG8654640.1"/>
    </source>
</evidence>
<name>A0ACA9NGV6_9GLOM</name>
<keyword evidence="2" id="KW-1185">Reference proteome</keyword>
<gene>
    <name evidence="1" type="ORF">DHETER_LOCUS9465</name>
</gene>
<sequence length="53" mass="5845">MLLSTLLDPVPIFPIRLQNTTGSIYVANVTRHTTGRSLLSNFQECVGPLMIQS</sequence>
<dbReference type="EMBL" id="CAJVPU010016654">
    <property type="protein sequence ID" value="CAG8654640.1"/>
    <property type="molecule type" value="Genomic_DNA"/>
</dbReference>
<protein>
    <submittedName>
        <fullName evidence="1">15961_t:CDS:1</fullName>
    </submittedName>
</protein>
<evidence type="ECO:0000313" key="2">
    <source>
        <dbReference type="Proteomes" id="UP000789702"/>
    </source>
</evidence>
<accession>A0ACA9NGV6</accession>